<organism evidence="14 15">
    <name type="scientific">Mucor velutinosus</name>
    <dbReference type="NCBI Taxonomy" id="708070"/>
    <lineage>
        <taxon>Eukaryota</taxon>
        <taxon>Fungi</taxon>
        <taxon>Fungi incertae sedis</taxon>
        <taxon>Mucoromycota</taxon>
        <taxon>Mucoromycotina</taxon>
        <taxon>Mucoromycetes</taxon>
        <taxon>Mucorales</taxon>
        <taxon>Mucorineae</taxon>
        <taxon>Mucoraceae</taxon>
        <taxon>Mucor</taxon>
    </lineage>
</organism>
<keyword evidence="5" id="KW-0547">Nucleotide-binding</keyword>
<evidence type="ECO:0000259" key="13">
    <source>
        <dbReference type="Pfam" id="PF00122"/>
    </source>
</evidence>
<dbReference type="SUPFAM" id="SSF81660">
    <property type="entry name" value="Metal cation-transporting ATPase, ATP-binding domain N"/>
    <property type="match status" value="1"/>
</dbReference>
<dbReference type="SUPFAM" id="SSF56784">
    <property type="entry name" value="HAD-like"/>
    <property type="match status" value="1"/>
</dbReference>
<dbReference type="GO" id="GO:0005524">
    <property type="term" value="F:ATP binding"/>
    <property type="evidence" value="ECO:0007669"/>
    <property type="project" value="UniProtKB-KW"/>
</dbReference>
<dbReference type="InterPro" id="IPR036412">
    <property type="entry name" value="HAD-like_sf"/>
</dbReference>
<dbReference type="Gene3D" id="3.40.50.1000">
    <property type="entry name" value="HAD superfamily/HAD-like"/>
    <property type="match status" value="1"/>
</dbReference>
<feature type="transmembrane region" description="Helical" evidence="11">
    <location>
        <begin position="1395"/>
        <end position="1418"/>
    </location>
</feature>
<evidence type="ECO:0000313" key="15">
    <source>
        <dbReference type="Proteomes" id="UP001304243"/>
    </source>
</evidence>
<keyword evidence="9 11" id="KW-1133">Transmembrane helix</keyword>
<keyword evidence="10 11" id="KW-0472">Membrane</keyword>
<keyword evidence="12" id="KW-0732">Signal</keyword>
<dbReference type="InterPro" id="IPR001757">
    <property type="entry name" value="P_typ_ATPase"/>
</dbReference>
<evidence type="ECO:0000256" key="9">
    <source>
        <dbReference type="ARBA" id="ARBA00022989"/>
    </source>
</evidence>
<reference evidence="14 15" key="1">
    <citation type="submission" date="2022-11" db="EMBL/GenBank/DDBJ databases">
        <title>Mucor velutinosus strain NIH1002 WGS.</title>
        <authorList>
            <person name="Subramanian P."/>
            <person name="Mullikin J.C."/>
            <person name="Segre J.A."/>
            <person name="Zelazny A.M."/>
        </authorList>
    </citation>
    <scope>NUCLEOTIDE SEQUENCE [LARGE SCALE GENOMIC DNA]</scope>
    <source>
        <strain evidence="14 15">NIH1002</strain>
    </source>
</reference>
<feature type="transmembrane region" description="Helical" evidence="11">
    <location>
        <begin position="333"/>
        <end position="351"/>
    </location>
</feature>
<evidence type="ECO:0000256" key="10">
    <source>
        <dbReference type="ARBA" id="ARBA00023136"/>
    </source>
</evidence>
<dbReference type="SFLD" id="SFLDG00002">
    <property type="entry name" value="C1.7:_P-type_atpase_like"/>
    <property type="match status" value="1"/>
</dbReference>
<keyword evidence="6" id="KW-0067">ATP-binding</keyword>
<dbReference type="InterPro" id="IPR023299">
    <property type="entry name" value="ATPase_P-typ_cyto_dom_N"/>
</dbReference>
<evidence type="ECO:0000256" key="11">
    <source>
        <dbReference type="SAM" id="Phobius"/>
    </source>
</evidence>
<dbReference type="InterPro" id="IPR006544">
    <property type="entry name" value="P-type_TPase_V"/>
</dbReference>
<gene>
    <name evidence="14" type="ORF">ATC70_009759</name>
</gene>
<keyword evidence="4" id="KW-0479">Metal-binding</keyword>
<evidence type="ECO:0000256" key="2">
    <source>
        <dbReference type="ARBA" id="ARBA00006000"/>
    </source>
</evidence>
<dbReference type="InterPro" id="IPR023298">
    <property type="entry name" value="ATPase_P-typ_TM_dom_sf"/>
</dbReference>
<protein>
    <recommendedName>
        <fullName evidence="13">P-type ATPase A domain-containing protein</fullName>
    </recommendedName>
</protein>
<dbReference type="Pfam" id="PF00122">
    <property type="entry name" value="E1-E2_ATPase"/>
    <property type="match status" value="1"/>
</dbReference>
<feature type="transmembrane region" description="Helical" evidence="11">
    <location>
        <begin position="1325"/>
        <end position="1344"/>
    </location>
</feature>
<evidence type="ECO:0000256" key="12">
    <source>
        <dbReference type="SAM" id="SignalP"/>
    </source>
</evidence>
<dbReference type="Proteomes" id="UP001304243">
    <property type="component" value="Unassembled WGS sequence"/>
</dbReference>
<feature type="chain" id="PRO_5042827210" description="P-type ATPase A domain-containing protein" evidence="12">
    <location>
        <begin position="20"/>
        <end position="1439"/>
    </location>
</feature>
<dbReference type="GO" id="GO:0140358">
    <property type="term" value="F:P-type transmembrane transporter activity"/>
    <property type="evidence" value="ECO:0007669"/>
    <property type="project" value="InterPro"/>
</dbReference>
<dbReference type="PANTHER" id="PTHR45630">
    <property type="entry name" value="CATION-TRANSPORTING ATPASE-RELATED"/>
    <property type="match status" value="1"/>
</dbReference>
<dbReference type="SUPFAM" id="SSF81653">
    <property type="entry name" value="Calcium ATPase, transduction domain A"/>
    <property type="match status" value="1"/>
</dbReference>
<feature type="transmembrane region" description="Helical" evidence="11">
    <location>
        <begin position="285"/>
        <end position="313"/>
    </location>
</feature>
<feature type="domain" description="P-type ATPase A" evidence="13">
    <location>
        <begin position="551"/>
        <end position="641"/>
    </location>
</feature>
<dbReference type="InterPro" id="IPR008250">
    <property type="entry name" value="ATPase_P-typ_transduc_dom_A_sf"/>
</dbReference>
<evidence type="ECO:0000256" key="6">
    <source>
        <dbReference type="ARBA" id="ARBA00022840"/>
    </source>
</evidence>
<feature type="transmembrane region" description="Helical" evidence="11">
    <location>
        <begin position="1177"/>
        <end position="1196"/>
    </location>
</feature>
<comment type="subcellular location">
    <subcellularLocation>
        <location evidence="1">Membrane</location>
        <topology evidence="1">Multi-pass membrane protein</topology>
    </subcellularLocation>
</comment>
<evidence type="ECO:0000256" key="3">
    <source>
        <dbReference type="ARBA" id="ARBA00022692"/>
    </source>
</evidence>
<comment type="similarity">
    <text evidence="2">Belongs to the cation transport ATPase (P-type) (TC 3.A.3) family. Type V subfamily.</text>
</comment>
<dbReference type="GO" id="GO:0016887">
    <property type="term" value="F:ATP hydrolysis activity"/>
    <property type="evidence" value="ECO:0007669"/>
    <property type="project" value="InterPro"/>
</dbReference>
<feature type="transmembrane region" description="Helical" evidence="11">
    <location>
        <begin position="1240"/>
        <end position="1264"/>
    </location>
</feature>
<feature type="transmembrane region" description="Helical" evidence="11">
    <location>
        <begin position="688"/>
        <end position="709"/>
    </location>
</feature>
<dbReference type="InterPro" id="IPR059000">
    <property type="entry name" value="ATPase_P-type_domA"/>
</dbReference>
<comment type="caution">
    <text evidence="14">The sequence shown here is derived from an EMBL/GenBank/DDBJ whole genome shotgun (WGS) entry which is preliminary data.</text>
</comment>
<feature type="transmembrane region" description="Helical" evidence="11">
    <location>
        <begin position="715"/>
        <end position="737"/>
    </location>
</feature>
<dbReference type="InterPro" id="IPR018303">
    <property type="entry name" value="ATPase_P-typ_P_site"/>
</dbReference>
<keyword evidence="3 11" id="KW-0812">Transmembrane</keyword>
<dbReference type="PROSITE" id="PS00154">
    <property type="entry name" value="ATPASE_E1_E2"/>
    <property type="match status" value="1"/>
</dbReference>
<dbReference type="InterPro" id="IPR044492">
    <property type="entry name" value="P_typ_ATPase_HD_dom"/>
</dbReference>
<evidence type="ECO:0000256" key="1">
    <source>
        <dbReference type="ARBA" id="ARBA00004141"/>
    </source>
</evidence>
<evidence type="ECO:0000256" key="5">
    <source>
        <dbReference type="ARBA" id="ARBA00022741"/>
    </source>
</evidence>
<evidence type="ECO:0000256" key="8">
    <source>
        <dbReference type="ARBA" id="ARBA00022967"/>
    </source>
</evidence>
<feature type="signal peptide" evidence="12">
    <location>
        <begin position="1"/>
        <end position="19"/>
    </location>
</feature>
<dbReference type="RefSeq" id="XP_064686189.1">
    <property type="nucleotide sequence ID" value="XM_064828987.1"/>
</dbReference>
<dbReference type="NCBIfam" id="TIGR01494">
    <property type="entry name" value="ATPase_P-type"/>
    <property type="match status" value="2"/>
</dbReference>
<keyword evidence="15" id="KW-1185">Reference proteome</keyword>
<dbReference type="PRINTS" id="PR00119">
    <property type="entry name" value="CATATPASE"/>
</dbReference>
<dbReference type="SFLD" id="SFLDS00003">
    <property type="entry name" value="Haloacid_Dehalogenase"/>
    <property type="match status" value="1"/>
</dbReference>
<dbReference type="NCBIfam" id="TIGR01657">
    <property type="entry name" value="P-ATPase-V"/>
    <property type="match status" value="1"/>
</dbReference>
<keyword evidence="7" id="KW-0460">Magnesium</keyword>
<feature type="transmembrane region" description="Helical" evidence="11">
    <location>
        <begin position="1202"/>
        <end position="1219"/>
    </location>
</feature>
<dbReference type="PANTHER" id="PTHR45630:SF11">
    <property type="entry name" value="CATION-TRANSPORTING P-TYPE ATPASE N-TERMINAL DOMAIN-CONTAINING PROTEIN"/>
    <property type="match status" value="1"/>
</dbReference>
<feature type="transmembrane region" description="Helical" evidence="11">
    <location>
        <begin position="518"/>
        <end position="535"/>
    </location>
</feature>
<feature type="transmembrane region" description="Helical" evidence="11">
    <location>
        <begin position="494"/>
        <end position="512"/>
    </location>
</feature>
<evidence type="ECO:0000256" key="7">
    <source>
        <dbReference type="ARBA" id="ARBA00022842"/>
    </source>
</evidence>
<keyword evidence="8" id="KW-1278">Translocase</keyword>
<dbReference type="EMBL" id="JASEJX010000012">
    <property type="protein sequence ID" value="KAK4519523.1"/>
    <property type="molecule type" value="Genomic_DNA"/>
</dbReference>
<feature type="transmembrane region" description="Helical" evidence="11">
    <location>
        <begin position="1293"/>
        <end position="1313"/>
    </location>
</feature>
<accession>A0AAN7DMQ7</accession>
<dbReference type="GO" id="GO:0016020">
    <property type="term" value="C:membrane"/>
    <property type="evidence" value="ECO:0007669"/>
    <property type="project" value="UniProtKB-SubCell"/>
</dbReference>
<name>A0AAN7DMQ7_9FUNG</name>
<dbReference type="InterPro" id="IPR023214">
    <property type="entry name" value="HAD_sf"/>
</dbReference>
<dbReference type="GO" id="GO:0046872">
    <property type="term" value="F:metal ion binding"/>
    <property type="evidence" value="ECO:0007669"/>
    <property type="project" value="UniProtKB-KW"/>
</dbReference>
<dbReference type="Gene3D" id="2.70.150.10">
    <property type="entry name" value="Calcium-transporting ATPase, cytoplasmic transduction domain A"/>
    <property type="match status" value="1"/>
</dbReference>
<dbReference type="Gene3D" id="3.40.1110.10">
    <property type="entry name" value="Calcium-transporting ATPase, cytoplasmic domain N"/>
    <property type="match status" value="1"/>
</dbReference>
<dbReference type="GO" id="GO:0019829">
    <property type="term" value="F:ATPase-coupled monoatomic cation transmembrane transporter activity"/>
    <property type="evidence" value="ECO:0007669"/>
    <property type="project" value="TreeGrafter"/>
</dbReference>
<dbReference type="GeneID" id="89953445"/>
<sequence>MKLNKILCGLSTFVLSVTAIPLFEIPNDYDRYGKQCPLFAHDNVACPMICVTNQNLCPTALAATCPTGLTFCGDGTCQQSCADIANACQCGDDTVQYFPCAAGQLVNISHFDPINQVVQIQNTCAANANISSASIGAWGDFNTSSLWLSCPVIEPKFTYTEPMWIAVWALMGAEAAILALWAIYKSLREAKYHRAVSSHLKSASSNTVNATNSTSHQEQAIRVNSQIDEAEYKLDVAKKDNEKAAAAAASYSDEKSEGKYTNSTVESDSIKESEKLKFRGFLNDYFGMFGFASCVITTLLFFVFLGCLVGDYYGTLGDGALTVFLSGDVSSKIFTAVWHIAAAWFCVMMFTKKTIRNYFRIESYPHKCPYVQVERKQDELIFLADGSKWISKLRVLERRVTERLGMNVLVSTCPVKLTENKLRYFEYQCMRYVYNTDKSRFEPYEFDLGSTNRKLQGWSKGVSSQEAKSRADFLGANIIKVDVPSIPVAILQEFSSFLYLYQMMCMWVWYYFQYYQMGLVQTCIILVAAFIRVFLRLRAEHRIKEMAEHVTDVTVLRDGQWTTASSADLIPGDVFEVEENTLIPCDAVVLSGTVVVNESSLTGEAMPVRKFAIANDDNAYEMNGSGKSNTLFAGTIVQQTTPAVSTDEERRVYALTLRTGIASEKGMLIHKILFPSPVSFIFNEHLKVAICILLVWGLVAFCLTLYLMGRGNITSWYYGVFIISEIFSPLLPAAFTINQSVCAARLRGKKILCIDLPRINLAGKVRIFCFDKTGTLTREGLEFYGSVSAPSAVIAPFGHREEDPLKMEPILAMGIATCHAVTKVKEQYIGNPVDIESFNAMKWDLLEPTEAAYLDTLAVPSATPTSEKKLVHVVRRFEFVHARASQSVAVLDPETQHVHVFLKGSFERVKYLSHPDSIPVDYDQQAAKYAQEGCYVLSMAHRNIGVLGQDVTMEQLKSMTRDELEQDCSFAGFVLFRNMLKHDTTDAIAELKGGDTRVVMITGDTALTGIFIARQCGMIEPHQRILLGDLVNSTVVWHDVESGDQVDVDQIIDQDPREEHEKRVELAITGRAFEALIKEDRMRKYLLMTRVFSRMTPNDKVMCVQLHMEKGVTAMCGDGGNDCGALRAAHVGLALSEAEASIVSPFSTSNRSIMQCVELLKQGRSALATSFSNYKFMILYGNVMSWWELLMFYFSVIAPQPQWITIDGFITTLMTLAITQAQPAKKLASSRPTAKPLGPYTLASLLGVIFVNFWFMVTSVVWLFQQDWFVCNEFDSSSIDTAKWWLIGDNYEAAIITLVAIFQFFNSAAIVNFGSVFRRSWWRNYILVFFYCCFFVHTSFLILADPNPYSCIFRINCGTSSKLVELGYPQPSWDIPDYNSPVGHNVFPKSFRWQLWGFVLGNCLINVIWERVVLLWFLRNKYIKKNKETPKKNRAVFKL</sequence>
<feature type="transmembrane region" description="Helical" evidence="11">
    <location>
        <begin position="163"/>
        <end position="184"/>
    </location>
</feature>
<evidence type="ECO:0000256" key="4">
    <source>
        <dbReference type="ARBA" id="ARBA00022723"/>
    </source>
</evidence>
<dbReference type="SUPFAM" id="SSF81665">
    <property type="entry name" value="Calcium ATPase, transmembrane domain M"/>
    <property type="match status" value="1"/>
</dbReference>
<proteinExistence type="inferred from homology"/>
<evidence type="ECO:0000313" key="14">
    <source>
        <dbReference type="EMBL" id="KAK4519523.1"/>
    </source>
</evidence>
<dbReference type="SFLD" id="SFLDF00027">
    <property type="entry name" value="p-type_atpase"/>
    <property type="match status" value="1"/>
</dbReference>